<dbReference type="HOGENOM" id="CLU_1359463_0_0_10"/>
<organism evidence="1 2">
    <name type="scientific">Psychroflexus torquis (strain ATCC 700755 / CIP 106069 / ACAM 623)</name>
    <dbReference type="NCBI Taxonomy" id="313595"/>
    <lineage>
        <taxon>Bacteria</taxon>
        <taxon>Pseudomonadati</taxon>
        <taxon>Bacteroidota</taxon>
        <taxon>Flavobacteriia</taxon>
        <taxon>Flavobacteriales</taxon>
        <taxon>Flavobacteriaceae</taxon>
        <taxon>Psychroflexus</taxon>
    </lineage>
</organism>
<evidence type="ECO:0000313" key="2">
    <source>
        <dbReference type="Proteomes" id="UP000008514"/>
    </source>
</evidence>
<dbReference type="STRING" id="313595.P700755_002682"/>
<evidence type="ECO:0000313" key="1">
    <source>
        <dbReference type="EMBL" id="AFU69423.1"/>
    </source>
</evidence>
<proteinExistence type="predicted"/>
<sequence>MFTALLTSCQTDNYGPTNISINYDFNKGFRIDSLDLNIDNQEFSKYIDSIESIVVDLTSKKDVFLSKKFIEMYEQPKKYINNVIFYIADATNSRQNKMIAMLLMHKKDLQNNIDILYACNYLYKEDKILTDDLIQLIFPIHLENRNIIKYYKNEIVRNVLSDIRDNPKTNEQNQKIITDILSGKIYAKQREFLDGQYNIKI</sequence>
<dbReference type="EMBL" id="CP003879">
    <property type="protein sequence ID" value="AFU69423.1"/>
    <property type="molecule type" value="Genomic_DNA"/>
</dbReference>
<keyword evidence="2" id="KW-1185">Reference proteome</keyword>
<reference evidence="1" key="1">
    <citation type="submission" date="2006-03" db="EMBL/GenBank/DDBJ databases">
        <authorList>
            <person name="Bowman J."/>
            <person name="Ferriera S."/>
            <person name="Johnson J."/>
            <person name="Kravitz S."/>
            <person name="Halpern A."/>
            <person name="Remington K."/>
            <person name="Beeson K."/>
            <person name="Tran B."/>
            <person name="Rogers Y.-H."/>
            <person name="Friedman R."/>
            <person name="Venter J.C."/>
        </authorList>
    </citation>
    <scope>NUCLEOTIDE SEQUENCE [LARGE SCALE GENOMIC DNA]</scope>
    <source>
        <strain evidence="1">ATCC 700755</strain>
    </source>
</reference>
<name>K4IHY3_PSYTT</name>
<dbReference type="KEGG" id="ptq:P700755_002682"/>
<protein>
    <submittedName>
        <fullName evidence="1">Uncharacterized protein</fullName>
    </submittedName>
</protein>
<accession>K4IHY3</accession>
<gene>
    <name evidence="1" type="ordered locus">P700755_002682</name>
</gene>
<dbReference type="AlphaFoldDB" id="K4IHY3"/>
<reference evidence="1" key="2">
    <citation type="submission" date="2012-09" db="EMBL/GenBank/DDBJ databases">
        <title>The complete sequence of Psychroflexus torquis an extreme psychrophile from sea-ice that is stimulated by light.</title>
        <authorList>
            <person name="Feng S."/>
            <person name="Powell S.M."/>
            <person name="Bowman J.P."/>
        </authorList>
    </citation>
    <scope>NUCLEOTIDE SEQUENCE [LARGE SCALE GENOMIC DNA]</scope>
    <source>
        <strain evidence="1">ATCC 700755</strain>
    </source>
</reference>
<dbReference type="Proteomes" id="UP000008514">
    <property type="component" value="Chromosome"/>
</dbReference>